<dbReference type="GO" id="GO:0008233">
    <property type="term" value="F:peptidase activity"/>
    <property type="evidence" value="ECO:0007669"/>
    <property type="project" value="UniProtKB-KW"/>
</dbReference>
<evidence type="ECO:0000313" key="9">
    <source>
        <dbReference type="EMBL" id="OLV16887.1"/>
    </source>
</evidence>
<protein>
    <submittedName>
        <fullName evidence="9">SOS-response repressor and protease LexA</fullName>
    </submittedName>
</protein>
<evidence type="ECO:0000256" key="6">
    <source>
        <dbReference type="ARBA" id="ARBA00023236"/>
    </source>
</evidence>
<sequence length="209" mass="22290">MPPDLTRTRTAILNAALQLGVNATLGAVAAQVGVSKQAVSLQAGILRNLGYLEPSAERYAPLIATDRAKVALGHGLPIYGSIAAGPPGLAEQSPDDYTPSLETLLDMRNGDFLLRVRGESMTGVGVLDGDYVIVRPTTEVHDGEVAVVLIPGEEAATLKRLYHFHDQIVLMSENPDIPRMTYPAEQVQVQGKMVGRVGVGVPRVSARWS</sequence>
<comment type="caution">
    <text evidence="9">The sequence shown here is derived from an EMBL/GenBank/DDBJ whole genome shotgun (WGS) entry which is preliminary data.</text>
</comment>
<dbReference type="PANTHER" id="PTHR33516:SF2">
    <property type="entry name" value="LEXA REPRESSOR-RELATED"/>
    <property type="match status" value="1"/>
</dbReference>
<proteinExistence type="inferred from homology"/>
<comment type="similarity">
    <text evidence="1 7">Belongs to the peptidase S24 family.</text>
</comment>
<dbReference type="OrthoDB" id="194368at2"/>
<dbReference type="InterPro" id="IPR050077">
    <property type="entry name" value="LexA_repressor"/>
</dbReference>
<evidence type="ECO:0000313" key="10">
    <source>
        <dbReference type="Proteomes" id="UP000186607"/>
    </source>
</evidence>
<keyword evidence="10" id="KW-1185">Reference proteome</keyword>
<dbReference type="STRING" id="249408.BOO71_0010528"/>
<dbReference type="GO" id="GO:0003677">
    <property type="term" value="F:DNA binding"/>
    <property type="evidence" value="ECO:0007669"/>
    <property type="project" value="InterPro"/>
</dbReference>
<dbReference type="EMBL" id="MSTI01000123">
    <property type="protein sequence ID" value="OLV16887.1"/>
    <property type="molecule type" value="Genomic_DNA"/>
</dbReference>
<dbReference type="PRINTS" id="PR00726">
    <property type="entry name" value="LEXASERPTASE"/>
</dbReference>
<feature type="domain" description="Peptidase S24/S26A/S26B/S26C" evidence="8">
    <location>
        <begin position="77"/>
        <end position="194"/>
    </location>
</feature>
<dbReference type="GO" id="GO:0006355">
    <property type="term" value="P:regulation of DNA-templated transcription"/>
    <property type="evidence" value="ECO:0007669"/>
    <property type="project" value="InterPro"/>
</dbReference>
<name>A0A1U7NVF7_9DEIO</name>
<keyword evidence="5" id="KW-0234">DNA repair</keyword>
<evidence type="ECO:0000256" key="1">
    <source>
        <dbReference type="ARBA" id="ARBA00007484"/>
    </source>
</evidence>
<keyword evidence="3 7" id="KW-0378">Hydrolase</keyword>
<dbReference type="InterPro" id="IPR039418">
    <property type="entry name" value="LexA-like"/>
</dbReference>
<evidence type="ECO:0000256" key="4">
    <source>
        <dbReference type="ARBA" id="ARBA00022813"/>
    </source>
</evidence>
<evidence type="ECO:0000256" key="2">
    <source>
        <dbReference type="ARBA" id="ARBA00022763"/>
    </source>
</evidence>
<keyword evidence="2" id="KW-0227">DNA damage</keyword>
<reference evidence="9 10" key="1">
    <citation type="submission" date="2017-01" db="EMBL/GenBank/DDBJ databases">
        <title>Genome Analysis of Deinococcus marmoris KOPRI26562.</title>
        <authorList>
            <person name="Kim J.H."/>
            <person name="Oh H.-M."/>
        </authorList>
    </citation>
    <scope>NUCLEOTIDE SEQUENCE [LARGE SCALE GENOMIC DNA]</scope>
    <source>
        <strain evidence="9 10">KOPRI26562</strain>
    </source>
</reference>
<dbReference type="SUPFAM" id="SSF51306">
    <property type="entry name" value="LexA/Signal peptidase"/>
    <property type="match status" value="1"/>
</dbReference>
<dbReference type="Gene3D" id="2.10.109.10">
    <property type="entry name" value="Umud Fragment, subunit A"/>
    <property type="match status" value="1"/>
</dbReference>
<dbReference type="AlphaFoldDB" id="A0A1U7NVF7"/>
<accession>A0A1U7NVF7</accession>
<keyword evidence="9" id="KW-0645">Protease</keyword>
<dbReference type="GO" id="GO:0006508">
    <property type="term" value="P:proteolysis"/>
    <property type="evidence" value="ECO:0007669"/>
    <property type="project" value="UniProtKB-KW"/>
</dbReference>
<dbReference type="InterPro" id="IPR015927">
    <property type="entry name" value="Peptidase_S24_S26A/B/C"/>
</dbReference>
<evidence type="ECO:0000259" key="8">
    <source>
        <dbReference type="Pfam" id="PF00717"/>
    </source>
</evidence>
<dbReference type="Pfam" id="PF00717">
    <property type="entry name" value="Peptidase_S24"/>
    <property type="match status" value="1"/>
</dbReference>
<dbReference type="PANTHER" id="PTHR33516">
    <property type="entry name" value="LEXA REPRESSOR"/>
    <property type="match status" value="1"/>
</dbReference>
<evidence type="ECO:0000256" key="3">
    <source>
        <dbReference type="ARBA" id="ARBA00022801"/>
    </source>
</evidence>
<evidence type="ECO:0000256" key="7">
    <source>
        <dbReference type="RuleBase" id="RU003991"/>
    </source>
</evidence>
<keyword evidence="6" id="KW-0742">SOS response</keyword>
<dbReference type="Proteomes" id="UP000186607">
    <property type="component" value="Unassembled WGS sequence"/>
</dbReference>
<keyword evidence="4 7" id="KW-0068">Autocatalytic cleavage</keyword>
<dbReference type="GO" id="GO:0006281">
    <property type="term" value="P:DNA repair"/>
    <property type="evidence" value="ECO:0007669"/>
    <property type="project" value="UniProtKB-KW"/>
</dbReference>
<evidence type="ECO:0000256" key="5">
    <source>
        <dbReference type="ARBA" id="ARBA00023204"/>
    </source>
</evidence>
<gene>
    <name evidence="9" type="ORF">BOO71_0010528</name>
</gene>
<organism evidence="9 10">
    <name type="scientific">Deinococcus marmoris</name>
    <dbReference type="NCBI Taxonomy" id="249408"/>
    <lineage>
        <taxon>Bacteria</taxon>
        <taxon>Thermotogati</taxon>
        <taxon>Deinococcota</taxon>
        <taxon>Deinococci</taxon>
        <taxon>Deinococcales</taxon>
        <taxon>Deinococcaceae</taxon>
        <taxon>Deinococcus</taxon>
    </lineage>
</organism>
<dbReference type="RefSeq" id="WP_075834676.1">
    <property type="nucleotide sequence ID" value="NZ_MSTI01000123.1"/>
</dbReference>
<dbReference type="CDD" id="cd06529">
    <property type="entry name" value="S24_LexA-like"/>
    <property type="match status" value="1"/>
</dbReference>
<dbReference type="eggNOG" id="COG1974">
    <property type="taxonomic scope" value="Bacteria"/>
</dbReference>
<dbReference type="InterPro" id="IPR036286">
    <property type="entry name" value="LexA/Signal_pep-like_sf"/>
</dbReference>
<dbReference type="InterPro" id="IPR006197">
    <property type="entry name" value="Peptidase_S24_LexA"/>
</dbReference>
<dbReference type="GO" id="GO:0009432">
    <property type="term" value="P:SOS response"/>
    <property type="evidence" value="ECO:0007669"/>
    <property type="project" value="UniProtKB-KW"/>
</dbReference>